<keyword evidence="2" id="KW-1185">Reference proteome</keyword>
<organism evidence="1 2">
    <name type="scientific">Penicillium camemberti (strain FM 013)</name>
    <dbReference type="NCBI Taxonomy" id="1429867"/>
    <lineage>
        <taxon>Eukaryota</taxon>
        <taxon>Fungi</taxon>
        <taxon>Dikarya</taxon>
        <taxon>Ascomycota</taxon>
        <taxon>Pezizomycotina</taxon>
        <taxon>Eurotiomycetes</taxon>
        <taxon>Eurotiomycetidae</taxon>
        <taxon>Eurotiales</taxon>
        <taxon>Aspergillaceae</taxon>
        <taxon>Penicillium</taxon>
    </lineage>
</organism>
<accession>A0A0G4PPZ7</accession>
<evidence type="ECO:0000313" key="2">
    <source>
        <dbReference type="Proteomes" id="UP000053732"/>
    </source>
</evidence>
<dbReference type="Proteomes" id="UP000053732">
    <property type="component" value="Unassembled WGS sequence"/>
</dbReference>
<sequence length="55" mass="6601">MKEKLKHRRRHDKLMNRQADSDLCGSLWLLYLDGFRHIVRDGRMGPDIEDLFGFL</sequence>
<proteinExistence type="predicted"/>
<protein>
    <submittedName>
        <fullName evidence="1">Str. FM013</fullName>
    </submittedName>
</protein>
<gene>
    <name evidence="1" type="ORF">PCAMFM013_S026g000101</name>
</gene>
<name>A0A0G4PPZ7_PENC3</name>
<reference evidence="1 2" key="1">
    <citation type="journal article" date="2014" name="Nat. Commun.">
        <title>Multiple recent horizontal transfers of a large genomic region in cheese making fungi.</title>
        <authorList>
            <person name="Cheeseman K."/>
            <person name="Ropars J."/>
            <person name="Renault P."/>
            <person name="Dupont J."/>
            <person name="Gouzy J."/>
            <person name="Branca A."/>
            <person name="Abraham A.L."/>
            <person name="Ceppi M."/>
            <person name="Conseiller E."/>
            <person name="Debuchy R."/>
            <person name="Malagnac F."/>
            <person name="Goarin A."/>
            <person name="Silar P."/>
            <person name="Lacoste S."/>
            <person name="Sallet E."/>
            <person name="Bensimon A."/>
            <person name="Giraud T."/>
            <person name="Brygoo Y."/>
        </authorList>
    </citation>
    <scope>NUCLEOTIDE SEQUENCE [LARGE SCALE GENOMIC DNA]</scope>
    <source>
        <strain evidence="2">FM 013</strain>
    </source>
</reference>
<evidence type="ECO:0000313" key="1">
    <source>
        <dbReference type="EMBL" id="CRL28236.1"/>
    </source>
</evidence>
<dbReference type="AlphaFoldDB" id="A0A0G4PPZ7"/>
<dbReference type="EMBL" id="HG793159">
    <property type="protein sequence ID" value="CRL28236.1"/>
    <property type="molecule type" value="Genomic_DNA"/>
</dbReference>